<feature type="compositionally biased region" description="Basic and acidic residues" evidence="1">
    <location>
        <begin position="99"/>
        <end position="110"/>
    </location>
</feature>
<name>A0AAV6R7Y9_SOLSE</name>
<dbReference type="EMBL" id="JAGKHQ010000013">
    <property type="protein sequence ID" value="KAG7500803.1"/>
    <property type="molecule type" value="Genomic_DNA"/>
</dbReference>
<feature type="compositionally biased region" description="Low complexity" evidence="1">
    <location>
        <begin position="70"/>
        <end position="80"/>
    </location>
</feature>
<organism evidence="2 3">
    <name type="scientific">Solea senegalensis</name>
    <name type="common">Senegalese sole</name>
    <dbReference type="NCBI Taxonomy" id="28829"/>
    <lineage>
        <taxon>Eukaryota</taxon>
        <taxon>Metazoa</taxon>
        <taxon>Chordata</taxon>
        <taxon>Craniata</taxon>
        <taxon>Vertebrata</taxon>
        <taxon>Euteleostomi</taxon>
        <taxon>Actinopterygii</taxon>
        <taxon>Neopterygii</taxon>
        <taxon>Teleostei</taxon>
        <taxon>Neoteleostei</taxon>
        <taxon>Acanthomorphata</taxon>
        <taxon>Carangaria</taxon>
        <taxon>Pleuronectiformes</taxon>
        <taxon>Pleuronectoidei</taxon>
        <taxon>Soleidae</taxon>
        <taxon>Solea</taxon>
    </lineage>
</organism>
<dbReference type="Proteomes" id="UP000693946">
    <property type="component" value="Linkage Group LG20"/>
</dbReference>
<gene>
    <name evidence="2" type="ORF">JOB18_030235</name>
</gene>
<keyword evidence="3" id="KW-1185">Reference proteome</keyword>
<accession>A0AAV6R7Y9</accession>
<evidence type="ECO:0000313" key="2">
    <source>
        <dbReference type="EMBL" id="KAG7500803.1"/>
    </source>
</evidence>
<reference evidence="2 3" key="1">
    <citation type="journal article" date="2021" name="Sci. Rep.">
        <title>Chromosome anchoring in Senegalese sole (Solea senegalensis) reveals sex-associated markers and genome rearrangements in flatfish.</title>
        <authorList>
            <person name="Guerrero-Cozar I."/>
            <person name="Gomez-Garrido J."/>
            <person name="Berbel C."/>
            <person name="Martinez-Blanch J.F."/>
            <person name="Alioto T."/>
            <person name="Claros M.G."/>
            <person name="Gagnaire P.A."/>
            <person name="Manchado M."/>
        </authorList>
    </citation>
    <scope>NUCLEOTIDE SEQUENCE [LARGE SCALE GENOMIC DNA]</scope>
    <source>
        <strain evidence="2">Sse05_10M</strain>
    </source>
</reference>
<evidence type="ECO:0000313" key="3">
    <source>
        <dbReference type="Proteomes" id="UP000693946"/>
    </source>
</evidence>
<proteinExistence type="predicted"/>
<feature type="compositionally biased region" description="Polar residues" evidence="1">
    <location>
        <begin position="133"/>
        <end position="148"/>
    </location>
</feature>
<protein>
    <submittedName>
        <fullName evidence="2">Uncharacterized protein</fullName>
    </submittedName>
</protein>
<dbReference type="AlphaFoldDB" id="A0AAV6R7Y9"/>
<comment type="caution">
    <text evidence="2">The sequence shown here is derived from an EMBL/GenBank/DDBJ whole genome shotgun (WGS) entry which is preliminary data.</text>
</comment>
<feature type="region of interest" description="Disordered" evidence="1">
    <location>
        <begin position="64"/>
        <end position="148"/>
    </location>
</feature>
<evidence type="ECO:0000256" key="1">
    <source>
        <dbReference type="SAM" id="MobiDB-lite"/>
    </source>
</evidence>
<sequence>MILYMSENMWIQGHARATVNMMVRSVWSLNLEFLEFLSLRNDFKRGATSTNDGCHHANTVTSALSTQSQTTVTDNTVTDNRVTDNRVTDNTVTDSSLCHSHEQHSHEPNSHRQRSRTTQSPDNRVTDSKSRTTRSQTTGLNQQEVTDD</sequence>